<evidence type="ECO:0000313" key="2">
    <source>
        <dbReference type="Proteomes" id="UP000576082"/>
    </source>
</evidence>
<accession>A0A7X9RXL1</accession>
<comment type="caution">
    <text evidence="1">The sequence shown here is derived from an EMBL/GenBank/DDBJ whole genome shotgun (WGS) entry which is preliminary data.</text>
</comment>
<protein>
    <submittedName>
        <fullName evidence="1">Uncharacterized protein</fullName>
    </submittedName>
</protein>
<dbReference type="RefSeq" id="WP_169658823.1">
    <property type="nucleotide sequence ID" value="NZ_JABANE010000068.1"/>
</dbReference>
<sequence length="132" mass="15297">MKNAILIILLTITSSIIYVRIEEKLTQKSHLERLESEIGYVEKNLSRLFNLDDYEECKNTFDSIQHDTNDLSIRLGYRVIPVQCTKDTLEMILKDDDKIIHCINGKCNIFYVNSLVELIAVHSSPVTFFEVD</sequence>
<organism evidence="1 2">
    <name type="scientific">Flammeovirga aprica JL-4</name>
    <dbReference type="NCBI Taxonomy" id="694437"/>
    <lineage>
        <taxon>Bacteria</taxon>
        <taxon>Pseudomonadati</taxon>
        <taxon>Bacteroidota</taxon>
        <taxon>Cytophagia</taxon>
        <taxon>Cytophagales</taxon>
        <taxon>Flammeovirgaceae</taxon>
        <taxon>Flammeovirga</taxon>
    </lineage>
</organism>
<reference evidence="1 2" key="1">
    <citation type="submission" date="2020-04" db="EMBL/GenBank/DDBJ databases">
        <title>Flammeovirga sp. SR4, a novel species isolated from seawater.</title>
        <authorList>
            <person name="Wang X."/>
        </authorList>
    </citation>
    <scope>NUCLEOTIDE SEQUENCE [LARGE SCALE GENOMIC DNA]</scope>
    <source>
        <strain evidence="1 2">ATCC 23126</strain>
    </source>
</reference>
<evidence type="ECO:0000313" key="1">
    <source>
        <dbReference type="EMBL" id="NME70590.1"/>
    </source>
</evidence>
<proteinExistence type="predicted"/>
<gene>
    <name evidence="1" type="ORF">HHU12_21620</name>
</gene>
<name>A0A7X9RXL1_9BACT</name>
<dbReference type="AlphaFoldDB" id="A0A7X9RXL1"/>
<dbReference type="EMBL" id="JABANE010000068">
    <property type="protein sequence ID" value="NME70590.1"/>
    <property type="molecule type" value="Genomic_DNA"/>
</dbReference>
<dbReference type="Proteomes" id="UP000576082">
    <property type="component" value="Unassembled WGS sequence"/>
</dbReference>
<keyword evidence="2" id="KW-1185">Reference proteome</keyword>